<feature type="region of interest" description="Disordered" evidence="1">
    <location>
        <begin position="1"/>
        <end position="22"/>
    </location>
</feature>
<dbReference type="Proteomes" id="UP000015001">
    <property type="component" value="Unassembled WGS sequence"/>
</dbReference>
<gene>
    <name evidence="2" type="ORF">STAFG_4831</name>
</gene>
<name>S4MRD1_9ACTN</name>
<organism evidence="2 3">
    <name type="scientific">Streptomyces afghaniensis 772</name>
    <dbReference type="NCBI Taxonomy" id="1283301"/>
    <lineage>
        <taxon>Bacteria</taxon>
        <taxon>Bacillati</taxon>
        <taxon>Actinomycetota</taxon>
        <taxon>Actinomycetes</taxon>
        <taxon>Kitasatosporales</taxon>
        <taxon>Streptomycetaceae</taxon>
        <taxon>Streptomyces</taxon>
    </lineage>
</organism>
<accession>S4MRD1</accession>
<reference evidence="2 3" key="1">
    <citation type="submission" date="2013-02" db="EMBL/GenBank/DDBJ databases">
        <title>Draft Genome Sequence of Streptomyces afghaniensis, Which Produces Compounds of the Julimycin B-Complex.</title>
        <authorList>
            <person name="Gruening B.A."/>
            <person name="Praeg A."/>
            <person name="Erxleben A."/>
            <person name="Guenther S."/>
            <person name="Fiedler H.-P."/>
            <person name="Goodfellow M."/>
            <person name="Mueller M."/>
        </authorList>
    </citation>
    <scope>NUCLEOTIDE SEQUENCE [LARGE SCALE GENOMIC DNA]</scope>
    <source>
        <strain evidence="2 3">772</strain>
    </source>
</reference>
<sequence length="46" mass="5151">MARGSEAVKTVAQRLDSHIGPEDRLNQFRQAALDHQSSLELHRPPS</sequence>
<evidence type="ECO:0000313" key="2">
    <source>
        <dbReference type="EMBL" id="EPJ38110.1"/>
    </source>
</evidence>
<evidence type="ECO:0000256" key="1">
    <source>
        <dbReference type="SAM" id="MobiDB-lite"/>
    </source>
</evidence>
<dbReference type="AlphaFoldDB" id="S4MRD1"/>
<protein>
    <submittedName>
        <fullName evidence="2">Uncharacterized protein</fullName>
    </submittedName>
</protein>
<dbReference type="PATRIC" id="fig|1283301.3.peg.4801"/>
<keyword evidence="3" id="KW-1185">Reference proteome</keyword>
<evidence type="ECO:0000313" key="3">
    <source>
        <dbReference type="Proteomes" id="UP000015001"/>
    </source>
</evidence>
<dbReference type="EMBL" id="AOPY01001472">
    <property type="protein sequence ID" value="EPJ38110.1"/>
    <property type="molecule type" value="Genomic_DNA"/>
</dbReference>
<dbReference type="HOGENOM" id="CLU_3189315_0_0_11"/>
<comment type="caution">
    <text evidence="2">The sequence shown here is derived from an EMBL/GenBank/DDBJ whole genome shotgun (WGS) entry which is preliminary data.</text>
</comment>
<proteinExistence type="predicted"/>